<dbReference type="RefSeq" id="WP_089730073.1">
    <property type="nucleotide sequence ID" value="NZ_FNGI01000009.1"/>
</dbReference>
<accession>A0A1G9PH26</accession>
<dbReference type="PROSITE" id="PS00170">
    <property type="entry name" value="CSA_PPIASE_1"/>
    <property type="match status" value="1"/>
</dbReference>
<dbReference type="AlphaFoldDB" id="A0A1G9PH26"/>
<dbReference type="InterPro" id="IPR002130">
    <property type="entry name" value="Cyclophilin-type_PPIase_dom"/>
</dbReference>
<dbReference type="EMBL" id="FNGI01000009">
    <property type="protein sequence ID" value="SDL97517.1"/>
    <property type="molecule type" value="Genomic_DNA"/>
</dbReference>
<comment type="similarity">
    <text evidence="1 4">Belongs to the cyclophilin-type PPIase family.</text>
</comment>
<dbReference type="Proteomes" id="UP000198654">
    <property type="component" value="Unassembled WGS sequence"/>
</dbReference>
<evidence type="ECO:0000256" key="4">
    <source>
        <dbReference type="RuleBase" id="RU363019"/>
    </source>
</evidence>
<name>A0A1G9PH26_9GAMM</name>
<feature type="domain" description="PPIase cyclophilin-type" evidence="5">
    <location>
        <begin position="46"/>
        <end position="196"/>
    </location>
</feature>
<proteinExistence type="inferred from homology"/>
<keyword evidence="3 4" id="KW-0413">Isomerase</keyword>
<dbReference type="Gene3D" id="2.40.100.10">
    <property type="entry name" value="Cyclophilin-like"/>
    <property type="match status" value="1"/>
</dbReference>
<dbReference type="GO" id="GO:0003755">
    <property type="term" value="F:peptidyl-prolyl cis-trans isomerase activity"/>
    <property type="evidence" value="ECO:0007669"/>
    <property type="project" value="UniProtKB-UniRule"/>
</dbReference>
<evidence type="ECO:0000256" key="3">
    <source>
        <dbReference type="ARBA" id="ARBA00023235"/>
    </source>
</evidence>
<evidence type="ECO:0000256" key="1">
    <source>
        <dbReference type="ARBA" id="ARBA00007365"/>
    </source>
</evidence>
<keyword evidence="2 4" id="KW-0697">Rotamase</keyword>
<dbReference type="PRINTS" id="PR00153">
    <property type="entry name" value="CSAPPISMRASE"/>
</dbReference>
<dbReference type="InterPro" id="IPR044665">
    <property type="entry name" value="E_coli_cyclophilin_A-like"/>
</dbReference>
<dbReference type="SUPFAM" id="SSF50891">
    <property type="entry name" value="Cyclophilin-like"/>
    <property type="match status" value="1"/>
</dbReference>
<evidence type="ECO:0000256" key="2">
    <source>
        <dbReference type="ARBA" id="ARBA00023110"/>
    </source>
</evidence>
<keyword evidence="7" id="KW-1185">Reference proteome</keyword>
<organism evidence="6 7">
    <name type="scientific">Modicisalibacter muralis</name>
    <dbReference type="NCBI Taxonomy" id="119000"/>
    <lineage>
        <taxon>Bacteria</taxon>
        <taxon>Pseudomonadati</taxon>
        <taxon>Pseudomonadota</taxon>
        <taxon>Gammaproteobacteria</taxon>
        <taxon>Oceanospirillales</taxon>
        <taxon>Halomonadaceae</taxon>
        <taxon>Modicisalibacter</taxon>
    </lineage>
</organism>
<evidence type="ECO:0000313" key="6">
    <source>
        <dbReference type="EMBL" id="SDL97517.1"/>
    </source>
</evidence>
<comment type="catalytic activity">
    <reaction evidence="4">
        <text>[protein]-peptidylproline (omega=180) = [protein]-peptidylproline (omega=0)</text>
        <dbReference type="Rhea" id="RHEA:16237"/>
        <dbReference type="Rhea" id="RHEA-COMP:10747"/>
        <dbReference type="Rhea" id="RHEA-COMP:10748"/>
        <dbReference type="ChEBI" id="CHEBI:83833"/>
        <dbReference type="ChEBI" id="CHEBI:83834"/>
        <dbReference type="EC" id="5.2.1.8"/>
    </reaction>
</comment>
<dbReference type="Pfam" id="PF00160">
    <property type="entry name" value="Pro_isomerase"/>
    <property type="match status" value="1"/>
</dbReference>
<comment type="function">
    <text evidence="4">PPIases accelerate the folding of proteins. It catalyzes the cis-trans isomerization of proline imidic peptide bonds in oligopeptides.</text>
</comment>
<dbReference type="STRING" id="119000.SAMN05661010_03040"/>
<sequence length="198" mass="21188">MNLKTISGCIGALVLALVAVAPALGATTHDKAAGETPTVVLQTSKGDITLELFSERAPITVKNFLAYVDEGFYGGTIFHRVIPGFMIQGGGLTVDMTRKSTKAPIENEADNGLTNQRGTLAMARTQSVNSATAQFFINVADNDFLNHGVRGYGYAVFARVVDGMDVVDSIAEVSTDSLEGRRNVPEQPIVIERVVRKE</sequence>
<protein>
    <recommendedName>
        <fullName evidence="4">Peptidyl-prolyl cis-trans isomerase</fullName>
        <shortName evidence="4">PPIase</shortName>
        <ecNumber evidence="4">5.2.1.8</ecNumber>
    </recommendedName>
</protein>
<feature type="signal peptide" evidence="4">
    <location>
        <begin position="1"/>
        <end position="25"/>
    </location>
</feature>
<evidence type="ECO:0000313" key="7">
    <source>
        <dbReference type="Proteomes" id="UP000198654"/>
    </source>
</evidence>
<dbReference type="OrthoDB" id="9807797at2"/>
<dbReference type="CDD" id="cd01920">
    <property type="entry name" value="cyclophilin_EcCYP_like"/>
    <property type="match status" value="1"/>
</dbReference>
<dbReference type="InterPro" id="IPR029000">
    <property type="entry name" value="Cyclophilin-like_dom_sf"/>
</dbReference>
<gene>
    <name evidence="6" type="ORF">SAMN05661010_03040</name>
</gene>
<dbReference type="GO" id="GO:0006457">
    <property type="term" value="P:protein folding"/>
    <property type="evidence" value="ECO:0007669"/>
    <property type="project" value="InterPro"/>
</dbReference>
<evidence type="ECO:0000259" key="5">
    <source>
        <dbReference type="PROSITE" id="PS50072"/>
    </source>
</evidence>
<keyword evidence="4" id="KW-0732">Signal</keyword>
<feature type="chain" id="PRO_5011327519" description="Peptidyl-prolyl cis-trans isomerase" evidence="4">
    <location>
        <begin position="26"/>
        <end position="198"/>
    </location>
</feature>
<dbReference type="PROSITE" id="PS50072">
    <property type="entry name" value="CSA_PPIASE_2"/>
    <property type="match status" value="1"/>
</dbReference>
<reference evidence="6 7" key="1">
    <citation type="submission" date="2016-10" db="EMBL/GenBank/DDBJ databases">
        <authorList>
            <person name="de Groot N.N."/>
        </authorList>
    </citation>
    <scope>NUCLEOTIDE SEQUENCE [LARGE SCALE GENOMIC DNA]</scope>
    <source>
        <strain evidence="6 7">DSM 14789</strain>
    </source>
</reference>
<dbReference type="PANTHER" id="PTHR43246">
    <property type="entry name" value="PEPTIDYL-PROLYL CIS-TRANS ISOMERASE CYP38, CHLOROPLASTIC"/>
    <property type="match status" value="1"/>
</dbReference>
<dbReference type="InterPro" id="IPR020892">
    <property type="entry name" value="Cyclophilin-type_PPIase_CS"/>
</dbReference>
<dbReference type="EC" id="5.2.1.8" evidence="4"/>